<feature type="non-terminal residue" evidence="2">
    <location>
        <position position="1"/>
    </location>
</feature>
<keyword evidence="3" id="KW-1185">Reference proteome</keyword>
<dbReference type="Gene3D" id="2.90.10.10">
    <property type="entry name" value="Bulb-type lectin domain"/>
    <property type="match status" value="1"/>
</dbReference>
<dbReference type="Pfam" id="PF01453">
    <property type="entry name" value="B_lectin"/>
    <property type="match status" value="1"/>
</dbReference>
<reference evidence="2" key="1">
    <citation type="submission" date="2020-05" db="EMBL/GenBank/DDBJ databases">
        <title>Phylogenomic resolution of chytrid fungi.</title>
        <authorList>
            <person name="Stajich J.E."/>
            <person name="Amses K."/>
            <person name="Simmons R."/>
            <person name="Seto K."/>
            <person name="Myers J."/>
            <person name="Bonds A."/>
            <person name="Quandt C.A."/>
            <person name="Barry K."/>
            <person name="Liu P."/>
            <person name="Grigoriev I."/>
            <person name="Longcore J.E."/>
            <person name="James T.Y."/>
        </authorList>
    </citation>
    <scope>NUCLEOTIDE SEQUENCE</scope>
    <source>
        <strain evidence="2">JEL0476</strain>
    </source>
</reference>
<sequence length="121" mass="13893">EILRRRRTVDSTLKENERLKFGDVKKSQNGKFELKFLEDGNLVLYNNNHQPMWAAHTKNRQNTNYAILKNDGNFCVFSQTNDKLWETGVRGKPSQAPFHLQVLDDCGLAIKGADNSIIWTA</sequence>
<protein>
    <recommendedName>
        <fullName evidence="1">Bulb-type lectin domain-containing protein</fullName>
    </recommendedName>
</protein>
<evidence type="ECO:0000313" key="3">
    <source>
        <dbReference type="Proteomes" id="UP001211065"/>
    </source>
</evidence>
<feature type="domain" description="Bulb-type lectin" evidence="1">
    <location>
        <begin position="10"/>
        <end position="121"/>
    </location>
</feature>
<dbReference type="InterPro" id="IPR001480">
    <property type="entry name" value="Bulb-type_lectin_dom"/>
</dbReference>
<dbReference type="PROSITE" id="PS50927">
    <property type="entry name" value="BULB_LECTIN"/>
    <property type="match status" value="1"/>
</dbReference>
<comment type="caution">
    <text evidence="2">The sequence shown here is derived from an EMBL/GenBank/DDBJ whole genome shotgun (WGS) entry which is preliminary data.</text>
</comment>
<accession>A0AAD5TSW7</accession>
<dbReference type="Proteomes" id="UP001211065">
    <property type="component" value="Unassembled WGS sequence"/>
</dbReference>
<dbReference type="InterPro" id="IPR036426">
    <property type="entry name" value="Bulb-type_lectin_dom_sf"/>
</dbReference>
<dbReference type="SMART" id="SM00108">
    <property type="entry name" value="B_lectin"/>
    <property type="match status" value="1"/>
</dbReference>
<dbReference type="SUPFAM" id="SSF51110">
    <property type="entry name" value="alpha-D-mannose-specific plant lectins"/>
    <property type="match status" value="1"/>
</dbReference>
<proteinExistence type="predicted"/>
<evidence type="ECO:0000313" key="2">
    <source>
        <dbReference type="EMBL" id="KAJ3200815.1"/>
    </source>
</evidence>
<gene>
    <name evidence="2" type="ORF">HK099_002508</name>
</gene>
<dbReference type="EMBL" id="JADGJW010001830">
    <property type="protein sequence ID" value="KAJ3200815.1"/>
    <property type="molecule type" value="Genomic_DNA"/>
</dbReference>
<dbReference type="AlphaFoldDB" id="A0AAD5TSW7"/>
<organism evidence="2 3">
    <name type="scientific">Clydaea vesicula</name>
    <dbReference type="NCBI Taxonomy" id="447962"/>
    <lineage>
        <taxon>Eukaryota</taxon>
        <taxon>Fungi</taxon>
        <taxon>Fungi incertae sedis</taxon>
        <taxon>Chytridiomycota</taxon>
        <taxon>Chytridiomycota incertae sedis</taxon>
        <taxon>Chytridiomycetes</taxon>
        <taxon>Lobulomycetales</taxon>
        <taxon>Lobulomycetaceae</taxon>
        <taxon>Clydaea</taxon>
    </lineage>
</organism>
<name>A0AAD5TSW7_9FUNG</name>
<evidence type="ECO:0000259" key="1">
    <source>
        <dbReference type="PROSITE" id="PS50927"/>
    </source>
</evidence>